<feature type="transmembrane region" description="Helical" evidence="1">
    <location>
        <begin position="33"/>
        <end position="56"/>
    </location>
</feature>
<feature type="transmembrane region" description="Helical" evidence="1">
    <location>
        <begin position="273"/>
        <end position="296"/>
    </location>
</feature>
<evidence type="ECO:0000313" key="2">
    <source>
        <dbReference type="EMBL" id="KAI1694940.1"/>
    </source>
</evidence>
<organism evidence="2 3">
    <name type="scientific">Ditylenchus destructor</name>
    <dbReference type="NCBI Taxonomy" id="166010"/>
    <lineage>
        <taxon>Eukaryota</taxon>
        <taxon>Metazoa</taxon>
        <taxon>Ecdysozoa</taxon>
        <taxon>Nematoda</taxon>
        <taxon>Chromadorea</taxon>
        <taxon>Rhabditida</taxon>
        <taxon>Tylenchina</taxon>
        <taxon>Tylenchomorpha</taxon>
        <taxon>Sphaerularioidea</taxon>
        <taxon>Anguinidae</taxon>
        <taxon>Anguininae</taxon>
        <taxon>Ditylenchus</taxon>
    </lineage>
</organism>
<dbReference type="Pfam" id="PF10321">
    <property type="entry name" value="7TM_GPCR_Srt"/>
    <property type="match status" value="1"/>
</dbReference>
<feature type="transmembrane region" description="Helical" evidence="1">
    <location>
        <begin position="104"/>
        <end position="128"/>
    </location>
</feature>
<dbReference type="InterPro" id="IPR019425">
    <property type="entry name" value="7TM_GPCR_serpentine_rcpt_Srt"/>
</dbReference>
<feature type="transmembrane region" description="Helical" evidence="1">
    <location>
        <begin position="149"/>
        <end position="171"/>
    </location>
</feature>
<feature type="transmembrane region" description="Helical" evidence="1">
    <location>
        <begin position="244"/>
        <end position="267"/>
    </location>
</feature>
<name>A0AAD4MJP0_9BILA</name>
<gene>
    <name evidence="2" type="ORF">DdX_19847</name>
</gene>
<dbReference type="PANTHER" id="PTHR23021">
    <property type="entry name" value="SERPENTINE RECEPTOR, CLASS T"/>
    <property type="match status" value="1"/>
</dbReference>
<dbReference type="AlphaFoldDB" id="A0AAD4MJP0"/>
<keyword evidence="1" id="KW-0472">Membrane</keyword>
<keyword evidence="1" id="KW-0812">Transmembrane</keyword>
<feature type="transmembrane region" description="Helical" evidence="1">
    <location>
        <begin position="201"/>
        <end position="223"/>
    </location>
</feature>
<accession>A0AAD4MJP0</accession>
<dbReference type="Proteomes" id="UP001201812">
    <property type="component" value="Unassembled WGS sequence"/>
</dbReference>
<proteinExistence type="predicted"/>
<evidence type="ECO:0000256" key="1">
    <source>
        <dbReference type="SAM" id="Phobius"/>
    </source>
</evidence>
<reference evidence="2" key="1">
    <citation type="submission" date="2022-01" db="EMBL/GenBank/DDBJ databases">
        <title>Genome Sequence Resource for Two Populations of Ditylenchus destructor, the Migratory Endoparasitic Phytonematode.</title>
        <authorList>
            <person name="Zhang H."/>
            <person name="Lin R."/>
            <person name="Xie B."/>
        </authorList>
    </citation>
    <scope>NUCLEOTIDE SEQUENCE</scope>
    <source>
        <strain evidence="2">BazhouSP</strain>
    </source>
</reference>
<sequence>MEFFLFRRSEYDKLYNCSYDIDSIPIENRKHEFHGILTLVLSTLFVLVYIPTLSVIMRKYLRKTAYQLMFVVGFADVLMLSIVAMLCGSMSVTGAVYCSAPTPIYVISCLGMGFWVLSTESSVILALYRCMELWRPHVADRLFAGKRALVWISLSLLHFVAVFSFGTPIVYSSLVGTMLLNPHAGYIEDKEERFSNQHHKLYNSALFFVLIGLYIAFVCLIVSKRKLMTAGPSRQMLATQRKSLIQALVICSCGAISDAYWFVVFLGPSPPQIAIFVGVYTWICSHGVPGIVYISMNRTIRGSIFKAFKTRTKPVIVSTMTSRRTDPNQ</sequence>
<comment type="caution">
    <text evidence="2">The sequence shown here is derived from an EMBL/GenBank/DDBJ whole genome shotgun (WGS) entry which is preliminary data.</text>
</comment>
<dbReference type="SUPFAM" id="SSF81321">
    <property type="entry name" value="Family A G protein-coupled receptor-like"/>
    <property type="match status" value="1"/>
</dbReference>
<keyword evidence="3" id="KW-1185">Reference proteome</keyword>
<protein>
    <submittedName>
        <fullName evidence="2">Serpentine type 7TM GPCR chemoreceptor srt domain-containing protein</fullName>
    </submittedName>
</protein>
<dbReference type="Gene3D" id="1.20.1070.10">
    <property type="entry name" value="Rhodopsin 7-helix transmembrane proteins"/>
    <property type="match status" value="1"/>
</dbReference>
<feature type="transmembrane region" description="Helical" evidence="1">
    <location>
        <begin position="68"/>
        <end position="92"/>
    </location>
</feature>
<evidence type="ECO:0000313" key="3">
    <source>
        <dbReference type="Proteomes" id="UP001201812"/>
    </source>
</evidence>
<keyword evidence="1" id="KW-1133">Transmembrane helix</keyword>
<dbReference type="EMBL" id="JAKKPZ010000457">
    <property type="protein sequence ID" value="KAI1694940.1"/>
    <property type="molecule type" value="Genomic_DNA"/>
</dbReference>